<dbReference type="AlphaFoldDB" id="A0AAF1A003"/>
<dbReference type="Proteomes" id="UP001234989">
    <property type="component" value="Chromosome 11"/>
</dbReference>
<accession>A0AAF1A003</accession>
<evidence type="ECO:0000313" key="3">
    <source>
        <dbReference type="Proteomes" id="UP001234989"/>
    </source>
</evidence>
<feature type="compositionally biased region" description="Basic and acidic residues" evidence="1">
    <location>
        <begin position="1"/>
        <end position="11"/>
    </location>
</feature>
<dbReference type="EMBL" id="CP133622">
    <property type="protein sequence ID" value="WMV55009.1"/>
    <property type="molecule type" value="Genomic_DNA"/>
</dbReference>
<sequence length="91" mass="9941">MSRTLVQERSEVPSVPATKSKDSPWNSSPGQTTARAGGPWFTTGTPSHPSSEKSAKSRLTDRPTVHRSYNGPWSMSVDQDLLYPTSDTNYG</sequence>
<feature type="compositionally biased region" description="Polar residues" evidence="1">
    <location>
        <begin position="23"/>
        <end position="34"/>
    </location>
</feature>
<evidence type="ECO:0000313" key="2">
    <source>
        <dbReference type="EMBL" id="WMV55009.1"/>
    </source>
</evidence>
<evidence type="ECO:0000256" key="1">
    <source>
        <dbReference type="SAM" id="MobiDB-lite"/>
    </source>
</evidence>
<protein>
    <submittedName>
        <fullName evidence="2">Uncharacterized protein</fullName>
    </submittedName>
</protein>
<keyword evidence="3" id="KW-1185">Reference proteome</keyword>
<gene>
    <name evidence="2" type="ORF">MTR67_048394</name>
</gene>
<reference evidence="2" key="1">
    <citation type="submission" date="2023-08" db="EMBL/GenBank/DDBJ databases">
        <title>A de novo genome assembly of Solanum verrucosum Schlechtendal, a Mexican diploid species geographically isolated from the other diploid A-genome species in potato relatives.</title>
        <authorList>
            <person name="Hosaka K."/>
        </authorList>
    </citation>
    <scope>NUCLEOTIDE SEQUENCE</scope>
    <source>
        <tissue evidence="2">Young leaves</tissue>
    </source>
</reference>
<name>A0AAF1A003_SOLVR</name>
<feature type="compositionally biased region" description="Basic and acidic residues" evidence="1">
    <location>
        <begin position="50"/>
        <end position="64"/>
    </location>
</feature>
<organism evidence="2 3">
    <name type="scientific">Solanum verrucosum</name>
    <dbReference type="NCBI Taxonomy" id="315347"/>
    <lineage>
        <taxon>Eukaryota</taxon>
        <taxon>Viridiplantae</taxon>
        <taxon>Streptophyta</taxon>
        <taxon>Embryophyta</taxon>
        <taxon>Tracheophyta</taxon>
        <taxon>Spermatophyta</taxon>
        <taxon>Magnoliopsida</taxon>
        <taxon>eudicotyledons</taxon>
        <taxon>Gunneridae</taxon>
        <taxon>Pentapetalae</taxon>
        <taxon>asterids</taxon>
        <taxon>lamiids</taxon>
        <taxon>Solanales</taxon>
        <taxon>Solanaceae</taxon>
        <taxon>Solanoideae</taxon>
        <taxon>Solaneae</taxon>
        <taxon>Solanum</taxon>
    </lineage>
</organism>
<feature type="region of interest" description="Disordered" evidence="1">
    <location>
        <begin position="1"/>
        <end position="91"/>
    </location>
</feature>
<proteinExistence type="predicted"/>